<organism evidence="6 7">
    <name type="scientific">Amycolatopsis bartoniae</name>
    <dbReference type="NCBI Taxonomy" id="941986"/>
    <lineage>
        <taxon>Bacteria</taxon>
        <taxon>Bacillati</taxon>
        <taxon>Actinomycetota</taxon>
        <taxon>Actinomycetes</taxon>
        <taxon>Pseudonocardiales</taxon>
        <taxon>Pseudonocardiaceae</taxon>
        <taxon>Amycolatopsis</taxon>
    </lineage>
</organism>
<evidence type="ECO:0000259" key="5">
    <source>
        <dbReference type="Pfam" id="PF00441"/>
    </source>
</evidence>
<evidence type="ECO:0000313" key="7">
    <source>
        <dbReference type="Proteomes" id="UP000658656"/>
    </source>
</evidence>
<dbReference type="InterPro" id="IPR036250">
    <property type="entry name" value="AcylCo_DH-like_C"/>
</dbReference>
<accession>A0A8H9MA86</accession>
<dbReference type="SUPFAM" id="SSF47203">
    <property type="entry name" value="Acyl-CoA dehydrogenase C-terminal domain-like"/>
    <property type="match status" value="1"/>
</dbReference>
<evidence type="ECO:0000256" key="1">
    <source>
        <dbReference type="ARBA" id="ARBA00009347"/>
    </source>
</evidence>
<evidence type="ECO:0000313" key="6">
    <source>
        <dbReference type="EMBL" id="GHF34937.1"/>
    </source>
</evidence>
<dbReference type="RefSeq" id="WP_145933526.1">
    <property type="nucleotide sequence ID" value="NZ_BNAV01000001.1"/>
</dbReference>
<dbReference type="OrthoDB" id="8677713at2"/>
<reference evidence="6" key="2">
    <citation type="submission" date="2020-09" db="EMBL/GenBank/DDBJ databases">
        <authorList>
            <person name="Sun Q."/>
            <person name="Zhou Y."/>
        </authorList>
    </citation>
    <scope>NUCLEOTIDE SEQUENCE</scope>
    <source>
        <strain evidence="6">CGMCC 4.7679</strain>
    </source>
</reference>
<feature type="region of interest" description="Disordered" evidence="4">
    <location>
        <begin position="108"/>
        <end position="132"/>
    </location>
</feature>
<dbReference type="InterPro" id="IPR009075">
    <property type="entry name" value="AcylCo_DH/oxidase_C"/>
</dbReference>
<dbReference type="SUPFAM" id="SSF56645">
    <property type="entry name" value="Acyl-CoA dehydrogenase NM domain-like"/>
    <property type="match status" value="1"/>
</dbReference>
<dbReference type="Gene3D" id="1.20.140.10">
    <property type="entry name" value="Butyryl-CoA Dehydrogenase, subunit A, domain 3"/>
    <property type="match status" value="1"/>
</dbReference>
<dbReference type="EMBL" id="BNAV01000001">
    <property type="protein sequence ID" value="GHF34937.1"/>
    <property type="molecule type" value="Genomic_DNA"/>
</dbReference>
<evidence type="ECO:0000256" key="2">
    <source>
        <dbReference type="ARBA" id="ARBA00022630"/>
    </source>
</evidence>
<keyword evidence="2" id="KW-0285">Flavoprotein</keyword>
<sequence>MTDIAPSADGTEAARALDELFTRITKGESITRYVERDVDWTAVQEGQWDRLGVPEDEGGFGLSLRDLVAVAAVIGAHAVPLALTTTLALRSLAPGEEPVTVVVPRRTRPDRGRVPFGHSATPIGSGKVSGEPDEFAPTLDVVVTAEPATELTAETRHHLATLWAAECTGAARVLVKGARDYALRRTQFGRPLGAFQAVKHLLADATLALAEADTALVIAANNSDASAIRWAQARCVLASEIATQAYGGIGITWELGAHLRTRHILMLRDLTEDLLTTRKP</sequence>
<dbReference type="Proteomes" id="UP000658656">
    <property type="component" value="Unassembled WGS sequence"/>
</dbReference>
<protein>
    <recommendedName>
        <fullName evidence="5">Acyl-CoA dehydrogenase/oxidase C-terminal domain-containing protein</fullName>
    </recommendedName>
</protein>
<gene>
    <name evidence="6" type="ORF">GCM10017566_04560</name>
</gene>
<dbReference type="InterPro" id="IPR009100">
    <property type="entry name" value="AcylCoA_DH/oxidase_NM_dom_sf"/>
</dbReference>
<evidence type="ECO:0000256" key="3">
    <source>
        <dbReference type="ARBA" id="ARBA00022827"/>
    </source>
</evidence>
<reference evidence="6" key="1">
    <citation type="journal article" date="2014" name="Int. J. Syst. Evol. Microbiol.">
        <title>Complete genome sequence of Corynebacterium casei LMG S-19264T (=DSM 44701T), isolated from a smear-ripened cheese.</title>
        <authorList>
            <consortium name="US DOE Joint Genome Institute (JGI-PGF)"/>
            <person name="Walter F."/>
            <person name="Albersmeier A."/>
            <person name="Kalinowski J."/>
            <person name="Ruckert C."/>
        </authorList>
    </citation>
    <scope>NUCLEOTIDE SEQUENCE</scope>
    <source>
        <strain evidence="6">CGMCC 4.7679</strain>
    </source>
</reference>
<evidence type="ECO:0000256" key="4">
    <source>
        <dbReference type="SAM" id="MobiDB-lite"/>
    </source>
</evidence>
<dbReference type="Pfam" id="PF00441">
    <property type="entry name" value="Acyl-CoA_dh_1"/>
    <property type="match status" value="1"/>
</dbReference>
<keyword evidence="7" id="KW-1185">Reference proteome</keyword>
<name>A0A8H9MA86_9PSEU</name>
<feature type="domain" description="Acyl-CoA dehydrogenase/oxidase C-terminal" evidence="5">
    <location>
        <begin position="160"/>
        <end position="266"/>
    </location>
</feature>
<comment type="caution">
    <text evidence="6">The sequence shown here is derived from an EMBL/GenBank/DDBJ whole genome shotgun (WGS) entry which is preliminary data.</text>
</comment>
<dbReference type="GO" id="GO:0016627">
    <property type="term" value="F:oxidoreductase activity, acting on the CH-CH group of donors"/>
    <property type="evidence" value="ECO:0007669"/>
    <property type="project" value="InterPro"/>
</dbReference>
<dbReference type="AlphaFoldDB" id="A0A8H9MA86"/>
<proteinExistence type="inferred from homology"/>
<comment type="similarity">
    <text evidence="1">Belongs to the acyl-CoA dehydrogenase family.</text>
</comment>
<keyword evidence="3" id="KW-0274">FAD</keyword>